<keyword evidence="3" id="KW-1185">Reference proteome</keyword>
<feature type="compositionally biased region" description="Pro residues" evidence="1">
    <location>
        <begin position="127"/>
        <end position="136"/>
    </location>
</feature>
<feature type="region of interest" description="Disordered" evidence="1">
    <location>
        <begin position="549"/>
        <end position="630"/>
    </location>
</feature>
<organism evidence="2 3">
    <name type="scientific">Cephalotrichum gorgonifer</name>
    <dbReference type="NCBI Taxonomy" id="2041049"/>
    <lineage>
        <taxon>Eukaryota</taxon>
        <taxon>Fungi</taxon>
        <taxon>Dikarya</taxon>
        <taxon>Ascomycota</taxon>
        <taxon>Pezizomycotina</taxon>
        <taxon>Sordariomycetes</taxon>
        <taxon>Hypocreomycetidae</taxon>
        <taxon>Microascales</taxon>
        <taxon>Microascaceae</taxon>
        <taxon>Cephalotrichum</taxon>
    </lineage>
</organism>
<feature type="compositionally biased region" description="Low complexity" evidence="1">
    <location>
        <begin position="63"/>
        <end position="72"/>
    </location>
</feature>
<dbReference type="Proteomes" id="UP001187682">
    <property type="component" value="Unassembled WGS sequence"/>
</dbReference>
<feature type="compositionally biased region" description="Basic and acidic residues" evidence="1">
    <location>
        <begin position="108"/>
        <end position="123"/>
    </location>
</feature>
<feature type="compositionally biased region" description="Polar residues" evidence="1">
    <location>
        <begin position="343"/>
        <end position="362"/>
    </location>
</feature>
<sequence length="630" mass="65679">MSQVKNLRAMFENKDDSASPPERGRALSPSSSGSDYRPLANKMRTNFIAIEKDGRVGLQRGPSISPSRLSSSTTEGADTTATSVPDKPDSTSVPVEAVKSSFASLLKDAPKEAPKTASKESAKDSPNVPPVKPSPDVPSSSEPTPRSNGTSAPKPVEKAKPKPVSTTREKENGANLTAPSAPASPAVKNIPDATTKQGAKSTTAPRPANLTVSKPSVRPGAKSPSAAKHASTPSPREPKTLTVTQASHTAAVKKPASTVTPKKATAATTSQKQTPSSGARKPASIQLSPPHISGIGFVKPKVKSPTKPVKLPSSLTSHTTASGSRLSSGSSTGPVRSSSRTSASNTPTLRRDLSNASRTRSSIGPPPKKTTQDRPAPKLDREVDEGFLARMMRPTKSSQSKTAEKGPATPPRKVTVARRPATRQGDRSDRESSVARGGSRMGRLASRSASPSRSTTPRKRIEVTTAEPITEEMAAASKEVDQGVVPAEPEKPSEVVVPEIAKEQEVVEPREDDERKIEDAIADDSSVADTPVQEDPAVTKVMAEIAELEVSEPDESDAAAAELKSHSEPVETPAAAADATVDVVPAESQEAKDGAEAPAQPVEDEGTPATVNGANDAPADGKAKDEVETW</sequence>
<feature type="compositionally biased region" description="Basic and acidic residues" evidence="1">
    <location>
        <begin position="370"/>
        <end position="381"/>
    </location>
</feature>
<feature type="compositionally biased region" description="Basic and acidic residues" evidence="1">
    <location>
        <begin position="500"/>
        <end position="515"/>
    </location>
</feature>
<feature type="compositionally biased region" description="Basic and acidic residues" evidence="1">
    <location>
        <begin position="11"/>
        <end position="25"/>
    </location>
</feature>
<feature type="compositionally biased region" description="Low complexity" evidence="1">
    <location>
        <begin position="445"/>
        <end position="455"/>
    </location>
</feature>
<feature type="compositionally biased region" description="Low complexity" evidence="1">
    <location>
        <begin position="303"/>
        <end position="342"/>
    </location>
</feature>
<evidence type="ECO:0000256" key="1">
    <source>
        <dbReference type="SAM" id="MobiDB-lite"/>
    </source>
</evidence>
<feature type="region of interest" description="Disordered" evidence="1">
    <location>
        <begin position="1"/>
        <end position="515"/>
    </location>
</feature>
<protein>
    <submittedName>
        <fullName evidence="2">Uncharacterized protein</fullName>
    </submittedName>
</protein>
<comment type="caution">
    <text evidence="2">The sequence shown here is derived from an EMBL/GenBank/DDBJ whole genome shotgun (WGS) entry which is preliminary data.</text>
</comment>
<name>A0AAE8SYQ5_9PEZI</name>
<feature type="compositionally biased region" description="Low complexity" evidence="1">
    <location>
        <begin position="252"/>
        <end position="277"/>
    </location>
</feature>
<dbReference type="EMBL" id="ONZQ02000015">
    <property type="protein sequence ID" value="SPO06134.1"/>
    <property type="molecule type" value="Genomic_DNA"/>
</dbReference>
<evidence type="ECO:0000313" key="2">
    <source>
        <dbReference type="EMBL" id="SPO06134.1"/>
    </source>
</evidence>
<accession>A0AAE8SYQ5</accession>
<gene>
    <name evidence="2" type="ORF">DNG_08823</name>
</gene>
<feature type="compositionally biased region" description="Polar residues" evidence="1">
    <location>
        <begin position="73"/>
        <end position="83"/>
    </location>
</feature>
<dbReference type="AlphaFoldDB" id="A0AAE8SYQ5"/>
<reference evidence="2" key="1">
    <citation type="submission" date="2018-03" db="EMBL/GenBank/DDBJ databases">
        <authorList>
            <person name="Guldener U."/>
        </authorList>
    </citation>
    <scope>NUCLEOTIDE SEQUENCE</scope>
</reference>
<proteinExistence type="predicted"/>
<feature type="compositionally biased region" description="Basic and acidic residues" evidence="1">
    <location>
        <begin position="424"/>
        <end position="433"/>
    </location>
</feature>
<feature type="compositionally biased region" description="Low complexity" evidence="1">
    <location>
        <begin position="570"/>
        <end position="587"/>
    </location>
</feature>
<evidence type="ECO:0000313" key="3">
    <source>
        <dbReference type="Proteomes" id="UP001187682"/>
    </source>
</evidence>
<feature type="compositionally biased region" description="Basic and acidic residues" evidence="1">
    <location>
        <begin position="619"/>
        <end position="630"/>
    </location>
</feature>
<feature type="compositionally biased region" description="Polar residues" evidence="1">
    <location>
        <begin position="192"/>
        <end position="214"/>
    </location>
</feature>